<keyword evidence="1" id="KW-0732">Signal</keyword>
<dbReference type="AlphaFoldDB" id="A0A5K7SHG2"/>
<keyword evidence="3" id="KW-1185">Reference proteome</keyword>
<dbReference type="Gene3D" id="2.120.10.30">
    <property type="entry name" value="TolB, C-terminal domain"/>
    <property type="match status" value="1"/>
</dbReference>
<dbReference type="EMBL" id="AP018694">
    <property type="protein sequence ID" value="BBE20774.1"/>
    <property type="molecule type" value="Genomic_DNA"/>
</dbReference>
<dbReference type="SUPFAM" id="SSF82171">
    <property type="entry name" value="DPP6 N-terminal domain-like"/>
    <property type="match status" value="1"/>
</dbReference>
<feature type="chain" id="PRO_5024419003" description="TolB protein, periplasmic protein" evidence="1">
    <location>
        <begin position="21"/>
        <end position="969"/>
    </location>
</feature>
<evidence type="ECO:0008006" key="4">
    <source>
        <dbReference type="Google" id="ProtNLM"/>
    </source>
</evidence>
<proteinExistence type="predicted"/>
<sequence length="969" mass="111403">MKKIIILTTILFLVIAHANAQYFQTGQDPSSIKWKQINTTNFQVIYPEEFESQAQRVSFVLDKVYEYGSKSVDFRPRKVSVILHTRTVSSNGLVAWAPKRIELFTTPNQQIYAQDWLEQLALHEFRHLVQMDKIQSELPVLVKAILGEQATAIVAGAYLPFWFLEGDAVVTETALSLSGRGRMATFSMDYRAQFIEKGKYSFDKAYLGSYKDFVTDHYKLGYWMVGKSREKYGTNVWSDAVQRIGQQPFSITPLNSSLKVSTKQTSKQLYSGIFDKLTDEWKQNLLSRSIDSLSVVSPGRKSYTQYLYPEVYHDSILFAYRTSINDIGRFVLINPDKTERIIYTPGTIFEESVSMTDNLIIWAENRADLRWTHSDRSIIQVYNIESKTIHEIKPKTKLFSPVISPDLKSFAAVEVDPENNFFLSVFDVRTGKLISRYKTSDNQYFFTPCWDEKGEKLFAICLASKGKYLASLDLKTQQLQELTAKTFANLKNPVYSKGRVIFSADFSGIDNLYSLNLQSKKITTVASVPFGADYPSVNKAGNQLVFSNYNSDGYQLASIQLQDKNRNKEVTDIQLATDHLAENLAAQENGVPDFSNPESDVYPAKKYSKLGHLFNFHSWAPAYVDVNSYEIRPGVSVFSQNKLGTAETRLGYDYDVTNRTGKYKLAFSYLGWFPEITTEISAGNEASNYYQITNTVNQNHQVIRSDTTVQRFGWREISADLDVRLPLNFSKGKYSRIFYPEIKYSMVNTSKPDSALRDFYPGNYHALSYRIYFYNLLHQSHQSIMPKWGQQLDIIFRHTPFVGSDLGRLSGIQSVFYFPGFSKNDGFKIYQGFQNKSYTNSSYNFANFVRVPRGFYGYQNNQMYSLAADYKFPILYPDFSIGKLAYIKRIKSSLFYDYAWLSMPTRDKNGTIYPNSIEMKMKSLGVELTSDLHLFRFFAPIEIGFRSIYRPDYQDFQFNLLFSINFNGF</sequence>
<dbReference type="Proteomes" id="UP001193389">
    <property type="component" value="Chromosome"/>
</dbReference>
<dbReference type="InterPro" id="IPR011042">
    <property type="entry name" value="6-blade_b-propeller_TolB-like"/>
</dbReference>
<name>A0A5K7SHG2_9BACT</name>
<evidence type="ECO:0000313" key="2">
    <source>
        <dbReference type="EMBL" id="BBE20774.1"/>
    </source>
</evidence>
<feature type="signal peptide" evidence="1">
    <location>
        <begin position="1"/>
        <end position="20"/>
    </location>
</feature>
<dbReference type="RefSeq" id="WP_318348873.1">
    <property type="nucleotide sequence ID" value="NZ_AP018694.1"/>
</dbReference>
<accession>A0A5K7SHG2</accession>
<dbReference type="KEGG" id="anf:AQPE_4968"/>
<evidence type="ECO:0000313" key="3">
    <source>
        <dbReference type="Proteomes" id="UP001193389"/>
    </source>
</evidence>
<gene>
    <name evidence="2" type="ORF">AQPE_4968</name>
</gene>
<organism evidence="2 3">
    <name type="scientific">Aquipluma nitroreducens</name>
    <dbReference type="NCBI Taxonomy" id="2010828"/>
    <lineage>
        <taxon>Bacteria</taxon>
        <taxon>Pseudomonadati</taxon>
        <taxon>Bacteroidota</taxon>
        <taxon>Bacteroidia</taxon>
        <taxon>Marinilabiliales</taxon>
        <taxon>Prolixibacteraceae</taxon>
        <taxon>Aquipluma</taxon>
    </lineage>
</organism>
<reference evidence="2" key="1">
    <citation type="journal article" date="2020" name="Int. J. Syst. Evol. Microbiol.">
        <title>Aquipluma nitroreducens gen. nov. sp. nov., a novel facultatively anaerobic bacterium isolated from a freshwater lake.</title>
        <authorList>
            <person name="Watanabe M."/>
            <person name="Kojima H."/>
            <person name="Fukui M."/>
        </authorList>
    </citation>
    <scope>NUCLEOTIDE SEQUENCE</scope>
    <source>
        <strain evidence="2">MeG22</strain>
    </source>
</reference>
<protein>
    <recommendedName>
        <fullName evidence="4">TolB protein, periplasmic protein</fullName>
    </recommendedName>
</protein>
<evidence type="ECO:0000256" key="1">
    <source>
        <dbReference type="SAM" id="SignalP"/>
    </source>
</evidence>